<organism evidence="6 7">
    <name type="scientific">Polycladomyces abyssicola</name>
    <dbReference type="NCBI Taxonomy" id="1125966"/>
    <lineage>
        <taxon>Bacteria</taxon>
        <taxon>Bacillati</taxon>
        <taxon>Bacillota</taxon>
        <taxon>Bacilli</taxon>
        <taxon>Bacillales</taxon>
        <taxon>Thermoactinomycetaceae</taxon>
        <taxon>Polycladomyces</taxon>
    </lineage>
</organism>
<dbReference type="Pfam" id="PF02775">
    <property type="entry name" value="TPP_enzyme_C"/>
    <property type="match status" value="1"/>
</dbReference>
<reference evidence="6" key="2">
    <citation type="journal article" date="2021" name="Microbiol. Resour. Announc.">
        <title>Complete Genome Sequence of Polycladomyces abyssicola JIR-001T, Isolated from Hemipelagic Sediment in Deep Seawater.</title>
        <authorList>
            <person name="Tsubouchi T."/>
            <person name="Kaneko Y."/>
        </authorList>
    </citation>
    <scope>NUCLEOTIDE SEQUENCE</scope>
    <source>
        <strain evidence="6">JIR-001</strain>
    </source>
</reference>
<dbReference type="InterPro" id="IPR029061">
    <property type="entry name" value="THDP-binding"/>
</dbReference>
<name>A0A8D5UEJ7_9BACL</name>
<dbReference type="RefSeq" id="WP_212772290.1">
    <property type="nucleotide sequence ID" value="NZ_AP024601.1"/>
</dbReference>
<dbReference type="InterPro" id="IPR012001">
    <property type="entry name" value="Thiamin_PyroP_enz_TPP-bd_dom"/>
</dbReference>
<feature type="domain" description="Thiamine pyrophosphate enzyme N-terminal TPP-binding" evidence="5">
    <location>
        <begin position="6"/>
        <end position="103"/>
    </location>
</feature>
<evidence type="ECO:0000259" key="5">
    <source>
        <dbReference type="Pfam" id="PF02776"/>
    </source>
</evidence>
<gene>
    <name evidence="6" type="ORF">JIR001_16500</name>
</gene>
<keyword evidence="2" id="KW-0786">Thiamine pyrophosphate</keyword>
<dbReference type="Gene3D" id="3.40.50.970">
    <property type="match status" value="2"/>
</dbReference>
<dbReference type="GO" id="GO:0033980">
    <property type="term" value="F:phosphonopyruvate decarboxylase activity"/>
    <property type="evidence" value="ECO:0007669"/>
    <property type="project" value="InterPro"/>
</dbReference>
<evidence type="ECO:0000313" key="6">
    <source>
        <dbReference type="EMBL" id="BCU81867.1"/>
    </source>
</evidence>
<dbReference type="Proteomes" id="UP000677436">
    <property type="component" value="Chromosome"/>
</dbReference>
<reference evidence="6" key="1">
    <citation type="journal article" date="2013" name="Int. J. Syst. Evol. Microbiol.">
        <title>Polycladomyces abyssicola gen. nov., sp. nov., a thermophilic filamentous bacterium isolated from hemipelagic sediment.</title>
        <authorList>
            <person name="Tsubouchi T."/>
            <person name="Shimane Y."/>
            <person name="Mori K."/>
            <person name="Usui K."/>
            <person name="Hiraki T."/>
            <person name="Tame A."/>
            <person name="Uematsu K."/>
            <person name="Maruyama T."/>
            <person name="Hatada Y."/>
        </authorList>
    </citation>
    <scope>NUCLEOTIDE SEQUENCE</scope>
    <source>
        <strain evidence="6">JIR-001</strain>
    </source>
</reference>
<dbReference type="EMBL" id="AP024601">
    <property type="protein sequence ID" value="BCU81867.1"/>
    <property type="molecule type" value="Genomic_DNA"/>
</dbReference>
<evidence type="ECO:0000313" key="7">
    <source>
        <dbReference type="Proteomes" id="UP000677436"/>
    </source>
</evidence>
<dbReference type="KEGG" id="pabs:JIR001_16500"/>
<dbReference type="CDD" id="cd07035">
    <property type="entry name" value="TPP_PYR_POX_like"/>
    <property type="match status" value="1"/>
</dbReference>
<dbReference type="SUPFAM" id="SSF52518">
    <property type="entry name" value="Thiamin diphosphate-binding fold (THDP-binding)"/>
    <property type="match status" value="2"/>
</dbReference>
<feature type="domain" description="Thiamine pyrophosphate enzyme TPP-binding" evidence="4">
    <location>
        <begin position="224"/>
        <end position="346"/>
    </location>
</feature>
<proteinExistence type="predicted"/>
<dbReference type="AlphaFoldDB" id="A0A8D5UEJ7"/>
<dbReference type="NCBIfam" id="TIGR03297">
    <property type="entry name" value="Ppyr-DeCO2ase"/>
    <property type="match status" value="1"/>
</dbReference>
<evidence type="ECO:0000256" key="3">
    <source>
        <dbReference type="ARBA" id="ARBA00023239"/>
    </source>
</evidence>
<evidence type="ECO:0000256" key="2">
    <source>
        <dbReference type="ARBA" id="ARBA00023052"/>
    </source>
</evidence>
<accession>A0A8D5UEJ7</accession>
<keyword evidence="3" id="KW-0456">Lyase</keyword>
<dbReference type="PANTHER" id="PTHR42818:SF1">
    <property type="entry name" value="SULFOPYRUVATE DECARBOXYLASE"/>
    <property type="match status" value="1"/>
</dbReference>
<protein>
    <submittedName>
        <fullName evidence="6">Thiamine pyrophosphate enzyme</fullName>
    </submittedName>
</protein>
<dbReference type="GO" id="GO:0030976">
    <property type="term" value="F:thiamine pyrophosphate binding"/>
    <property type="evidence" value="ECO:0007669"/>
    <property type="project" value="InterPro"/>
</dbReference>
<dbReference type="Pfam" id="PF02776">
    <property type="entry name" value="TPP_enzyme_N"/>
    <property type="match status" value="1"/>
</dbReference>
<sequence>MLHTKAFGEELRKLGYSFYSGVPCSFLKNLINYAINECEYVGAANEGDAVAISDGAFLAGKKAVVLMQNSGLSNAVSPLVSLNYPFRIPVLGFVSLRGEPGIPDEPQHELMGQITTELLDLMQVKWQILSPDLNKAKLQLLEANRWIANNQPFFFVVRKGTFAEEPLKKQTLSLHLNRIKRVKNEAFTDQLPRRHEALQIISAWKDNKTVLIATTGKTGRELYEIEDAPNHLYMVGSMGCAASLGLGMALTRRDLDIVVIDGDGSLLMRMGSLATNGYYSPHNMLHILLDNQTHDSTGGQSTVSHNTNFMEIAASCGYTKSIYIHSLEELKSSIQEWKQSRGLTFLYMRISKGSKNQLGRPKIKPYEVKERLQIFIKNNLPD</sequence>
<evidence type="ECO:0000259" key="4">
    <source>
        <dbReference type="Pfam" id="PF02775"/>
    </source>
</evidence>
<dbReference type="InterPro" id="IPR017684">
    <property type="entry name" value="Phosphono-pyrv_decarboxylase"/>
</dbReference>
<keyword evidence="1" id="KW-0210">Decarboxylase</keyword>
<dbReference type="InterPro" id="IPR051818">
    <property type="entry name" value="TPP_dependent_decarboxylase"/>
</dbReference>
<dbReference type="InterPro" id="IPR011766">
    <property type="entry name" value="TPP_enzyme_TPP-bd"/>
</dbReference>
<keyword evidence="7" id="KW-1185">Reference proteome</keyword>
<evidence type="ECO:0000256" key="1">
    <source>
        <dbReference type="ARBA" id="ARBA00022793"/>
    </source>
</evidence>
<dbReference type="GO" id="GO:0032923">
    <property type="term" value="P:organic phosphonate biosynthetic process"/>
    <property type="evidence" value="ECO:0007669"/>
    <property type="project" value="InterPro"/>
</dbReference>
<dbReference type="PANTHER" id="PTHR42818">
    <property type="entry name" value="SULFOPYRUVATE DECARBOXYLASE SUBUNIT ALPHA"/>
    <property type="match status" value="1"/>
</dbReference>